<feature type="domain" description="HTH gntR-type" evidence="6">
    <location>
        <begin position="11"/>
        <end position="79"/>
    </location>
</feature>
<evidence type="ECO:0000256" key="4">
    <source>
        <dbReference type="ARBA" id="ARBA00023125"/>
    </source>
</evidence>
<dbReference type="GO" id="GO:0003677">
    <property type="term" value="F:DNA binding"/>
    <property type="evidence" value="ECO:0007669"/>
    <property type="project" value="UniProtKB-KW"/>
</dbReference>
<dbReference type="Pfam" id="PF00392">
    <property type="entry name" value="GntR"/>
    <property type="match status" value="1"/>
</dbReference>
<dbReference type="InterPro" id="IPR015421">
    <property type="entry name" value="PyrdxlP-dep_Trfase_major"/>
</dbReference>
<dbReference type="SMART" id="SM00345">
    <property type="entry name" value="HTH_GNTR"/>
    <property type="match status" value="1"/>
</dbReference>
<dbReference type="SUPFAM" id="SSF53383">
    <property type="entry name" value="PLP-dependent transferases"/>
    <property type="match status" value="1"/>
</dbReference>
<dbReference type="Pfam" id="PF00155">
    <property type="entry name" value="Aminotran_1_2"/>
    <property type="match status" value="1"/>
</dbReference>
<gene>
    <name evidence="7" type="ORF">WL73_02300</name>
</gene>
<dbReference type="OrthoDB" id="9804020at2"/>
<dbReference type="SUPFAM" id="SSF46785">
    <property type="entry name" value="Winged helix' DNA-binding domain"/>
    <property type="match status" value="1"/>
</dbReference>
<keyword evidence="5" id="KW-0804">Transcription</keyword>
<dbReference type="InterPro" id="IPR004839">
    <property type="entry name" value="Aminotransferase_I/II_large"/>
</dbReference>
<dbReference type="AlphaFoldDB" id="A0A107FL42"/>
<evidence type="ECO:0000256" key="5">
    <source>
        <dbReference type="ARBA" id="ARBA00023163"/>
    </source>
</evidence>
<dbReference type="PRINTS" id="PR00035">
    <property type="entry name" value="HTHGNTR"/>
</dbReference>
<dbReference type="InterPro" id="IPR015424">
    <property type="entry name" value="PyrdxlP-dep_Trfase"/>
</dbReference>
<name>A0A107FL42_9BURK</name>
<keyword evidence="4 7" id="KW-0238">DNA-binding</keyword>
<dbReference type="InterPro" id="IPR051446">
    <property type="entry name" value="HTH_trans_reg/aminotransferase"/>
</dbReference>
<dbReference type="GO" id="GO:0003700">
    <property type="term" value="F:DNA-binding transcription factor activity"/>
    <property type="evidence" value="ECO:0007669"/>
    <property type="project" value="InterPro"/>
</dbReference>
<dbReference type="EMBL" id="LPIX01000095">
    <property type="protein sequence ID" value="KWD95502.1"/>
    <property type="molecule type" value="Genomic_DNA"/>
</dbReference>
<dbReference type="Gene3D" id="1.10.10.10">
    <property type="entry name" value="Winged helix-like DNA-binding domain superfamily/Winged helix DNA-binding domain"/>
    <property type="match status" value="1"/>
</dbReference>
<dbReference type="CDD" id="cd07377">
    <property type="entry name" value="WHTH_GntR"/>
    <property type="match status" value="1"/>
</dbReference>
<dbReference type="InterPro" id="IPR036388">
    <property type="entry name" value="WH-like_DNA-bd_sf"/>
</dbReference>
<dbReference type="InterPro" id="IPR000524">
    <property type="entry name" value="Tscrpt_reg_HTH_GntR"/>
</dbReference>
<evidence type="ECO:0000259" key="6">
    <source>
        <dbReference type="PROSITE" id="PS50949"/>
    </source>
</evidence>
<evidence type="ECO:0000313" key="7">
    <source>
        <dbReference type="EMBL" id="KWD95502.1"/>
    </source>
</evidence>
<dbReference type="PANTHER" id="PTHR46577:SF1">
    <property type="entry name" value="HTH-TYPE TRANSCRIPTIONAL REGULATORY PROTEIN GABR"/>
    <property type="match status" value="1"/>
</dbReference>
<protein>
    <submittedName>
        <fullName evidence="7">DNA-binding protein</fullName>
    </submittedName>
</protein>
<dbReference type="InterPro" id="IPR036390">
    <property type="entry name" value="WH_DNA-bd_sf"/>
</dbReference>
<comment type="similarity">
    <text evidence="1">In the C-terminal section; belongs to the class-I pyridoxal-phosphate-dependent aminotransferase family.</text>
</comment>
<evidence type="ECO:0000256" key="1">
    <source>
        <dbReference type="ARBA" id="ARBA00005384"/>
    </source>
</evidence>
<evidence type="ECO:0000256" key="3">
    <source>
        <dbReference type="ARBA" id="ARBA00023015"/>
    </source>
</evidence>
<dbReference type="GO" id="GO:0030170">
    <property type="term" value="F:pyridoxal phosphate binding"/>
    <property type="evidence" value="ECO:0007669"/>
    <property type="project" value="InterPro"/>
</dbReference>
<proteinExistence type="inferred from homology"/>
<keyword evidence="3" id="KW-0805">Transcription regulation</keyword>
<sequence>MDIAIRIDGRHDLTGQIFRQLRAAIVDGRLAGGARLPSTRDLAAQLGVSRKTTLDAFERLAAEGYLHTRRGDGTFVADGLARVPHGPAAAMPAIAADRRPADAPTARAIWSDVPDALAMPEPLPALRFDFRGGVTDKTLFPFDAWRRCLHHALRLQARGPGQYHDPAGDQQLRLAIARYVAFSRAVACNWQDVIVTQGAQQALDVLARVVVRPGDVVAVEDPGYPPARAAFASLGATVVGVPVDAHGLVADRLPDDARLVYVTPSHQFPLGMPMSLERRVALLEWAQRRRAVIIEDDYDGEFRFEGRPMESLKSLDRAGLVAYVGTFSKTIFPELRIGYAIPPAALHPALCKAKQIADWHTCTLTQTALARFMLDGDFARHLRRVQKHYDARRKVLIAHLRDSLAPWLDAIVPAAGIHLAARLRAGVDEAALIAAARAHDIGLYGIAAARAHDIGLYGIAAFHVDAPRQAGLLFGYGGIDATRIDAALAQLAALLRAAG</sequence>
<comment type="caution">
    <text evidence="7">The sequence shown here is derived from an EMBL/GenBank/DDBJ whole genome shotgun (WGS) entry which is preliminary data.</text>
</comment>
<dbReference type="RefSeq" id="WP_060326950.1">
    <property type="nucleotide sequence ID" value="NZ_LPIU01000049.1"/>
</dbReference>
<accession>A0A107FL42</accession>
<dbReference type="Proteomes" id="UP000062998">
    <property type="component" value="Unassembled WGS sequence"/>
</dbReference>
<dbReference type="PROSITE" id="PS50949">
    <property type="entry name" value="HTH_GNTR"/>
    <property type="match status" value="1"/>
</dbReference>
<reference evidence="7 8" key="1">
    <citation type="submission" date="2015-11" db="EMBL/GenBank/DDBJ databases">
        <title>Expanding the genomic diversity of Burkholderia species for the development of highly accurate diagnostics.</title>
        <authorList>
            <person name="Sahl J."/>
            <person name="Keim P."/>
            <person name="Wagner D."/>
        </authorList>
    </citation>
    <scope>NUCLEOTIDE SEQUENCE [LARGE SCALE GENOMIC DNA]</scope>
    <source>
        <strain evidence="7 8">MSMB2167WGS</strain>
    </source>
</reference>
<evidence type="ECO:0000313" key="8">
    <source>
        <dbReference type="Proteomes" id="UP000062998"/>
    </source>
</evidence>
<dbReference type="CDD" id="cd00609">
    <property type="entry name" value="AAT_like"/>
    <property type="match status" value="1"/>
</dbReference>
<evidence type="ECO:0000256" key="2">
    <source>
        <dbReference type="ARBA" id="ARBA00022898"/>
    </source>
</evidence>
<organism evidence="7 8">
    <name type="scientific">Burkholderia ubonensis</name>
    <dbReference type="NCBI Taxonomy" id="101571"/>
    <lineage>
        <taxon>Bacteria</taxon>
        <taxon>Pseudomonadati</taxon>
        <taxon>Pseudomonadota</taxon>
        <taxon>Betaproteobacteria</taxon>
        <taxon>Burkholderiales</taxon>
        <taxon>Burkholderiaceae</taxon>
        <taxon>Burkholderia</taxon>
        <taxon>Burkholderia cepacia complex</taxon>
    </lineage>
</organism>
<dbReference type="Gene3D" id="3.40.640.10">
    <property type="entry name" value="Type I PLP-dependent aspartate aminotransferase-like (Major domain)"/>
    <property type="match status" value="1"/>
</dbReference>
<dbReference type="PANTHER" id="PTHR46577">
    <property type="entry name" value="HTH-TYPE TRANSCRIPTIONAL REGULATORY PROTEIN GABR"/>
    <property type="match status" value="1"/>
</dbReference>
<keyword evidence="2" id="KW-0663">Pyridoxal phosphate</keyword>